<dbReference type="OrthoDB" id="9815689at2"/>
<feature type="compositionally biased region" description="Basic and acidic residues" evidence="1">
    <location>
        <begin position="58"/>
        <end position="67"/>
    </location>
</feature>
<feature type="compositionally biased region" description="Acidic residues" evidence="1">
    <location>
        <begin position="97"/>
        <end position="153"/>
    </location>
</feature>
<dbReference type="NCBIfam" id="TIGR02300">
    <property type="entry name" value="FYDLN_acid"/>
    <property type="match status" value="1"/>
</dbReference>
<accession>A0A1G7SPL9</accession>
<protein>
    <submittedName>
        <fullName evidence="2">TIGR02300 family protein</fullName>
    </submittedName>
</protein>
<evidence type="ECO:0000313" key="2">
    <source>
        <dbReference type="EMBL" id="SDG24993.1"/>
    </source>
</evidence>
<keyword evidence="3" id="KW-1185">Reference proteome</keyword>
<dbReference type="Proteomes" id="UP000199495">
    <property type="component" value="Unassembled WGS sequence"/>
</dbReference>
<evidence type="ECO:0000256" key="1">
    <source>
        <dbReference type="SAM" id="MobiDB-lite"/>
    </source>
</evidence>
<dbReference type="Pfam" id="PF09538">
    <property type="entry name" value="FYDLN_acid"/>
    <property type="match status" value="1"/>
</dbReference>
<feature type="region of interest" description="Disordered" evidence="1">
    <location>
        <begin position="58"/>
        <end position="153"/>
    </location>
</feature>
<feature type="compositionally biased region" description="Acidic residues" evidence="1">
    <location>
        <begin position="68"/>
        <end position="86"/>
    </location>
</feature>
<dbReference type="EMBL" id="FNCS01000001">
    <property type="protein sequence ID" value="SDG24993.1"/>
    <property type="molecule type" value="Genomic_DNA"/>
</dbReference>
<dbReference type="InterPro" id="IPR012644">
    <property type="entry name" value="CHP02300_FYDLN_acid"/>
</dbReference>
<organism evidence="2 3">
    <name type="scientific">Pelagibacterium luteolum</name>
    <dbReference type="NCBI Taxonomy" id="440168"/>
    <lineage>
        <taxon>Bacteria</taxon>
        <taxon>Pseudomonadati</taxon>
        <taxon>Pseudomonadota</taxon>
        <taxon>Alphaproteobacteria</taxon>
        <taxon>Hyphomicrobiales</taxon>
        <taxon>Devosiaceae</taxon>
        <taxon>Pelagibacterium</taxon>
    </lineage>
</organism>
<name>A0A1G7SPL9_9HYPH</name>
<evidence type="ECO:0000313" key="3">
    <source>
        <dbReference type="Proteomes" id="UP000199495"/>
    </source>
</evidence>
<dbReference type="AlphaFoldDB" id="A0A1G7SPL9"/>
<gene>
    <name evidence="2" type="ORF">SAMN04487974_101645</name>
</gene>
<dbReference type="STRING" id="440168.SAMN04487974_101645"/>
<sequence>MNGNFALATDERGIKRTCPVTGRKFYDLNKDPVVSPYTGKSYPLSFFETLQEKNAAKFSAKERKVEKEEEDEIEEADVDVAAEEAGAEVISINDAEKSDDDDDDDDDSADDIPDVEDVEVDDELGGDDEDTFLESDDDEDDIDFDVEVDEDER</sequence>
<reference evidence="2 3" key="1">
    <citation type="submission" date="2016-10" db="EMBL/GenBank/DDBJ databases">
        <authorList>
            <person name="de Groot N.N."/>
        </authorList>
    </citation>
    <scope>NUCLEOTIDE SEQUENCE [LARGE SCALE GENOMIC DNA]</scope>
    <source>
        <strain evidence="2 3">CGMCC 1.10267</strain>
    </source>
</reference>
<proteinExistence type="predicted"/>